<accession>E1JRC3</accession>
<proteinExistence type="predicted"/>
<name>E1JRC3_SOLFR</name>
<evidence type="ECO:0000313" key="2">
    <source>
        <dbReference type="EMBL" id="EFL53124.1"/>
    </source>
</evidence>
<protein>
    <recommendedName>
        <fullName evidence="1">TIR domain-containing protein</fullName>
    </recommendedName>
</protein>
<dbReference type="InterPro" id="IPR011990">
    <property type="entry name" value="TPR-like_helical_dom_sf"/>
</dbReference>
<dbReference type="STRING" id="596151.DesfrDRAFT_0172"/>
<dbReference type="SUPFAM" id="SSF52540">
    <property type="entry name" value="P-loop containing nucleoside triphosphate hydrolases"/>
    <property type="match status" value="1"/>
</dbReference>
<dbReference type="SUPFAM" id="SSF52200">
    <property type="entry name" value="Toll/Interleukin receptor TIR domain"/>
    <property type="match status" value="1"/>
</dbReference>
<evidence type="ECO:0000259" key="1">
    <source>
        <dbReference type="PROSITE" id="PS50104"/>
    </source>
</evidence>
<gene>
    <name evidence="2" type="ORF">DesfrDRAFT_0172</name>
</gene>
<sequence>MIKCFLSHSSSDKIRYVKIVADNLGHDYCVYDEYTFEEGMKSLDEIISTLESSQIFVIFLSNSALNSNWVKTELQLAKDNLSKGTLRKIFPIIIDKDIDYTDARIPNWMRAEYNIKPILRPKLAARRIEQKIRELLWEDNPMQKDREQFFVGRNESIEEFEQRIYDYDRTKPVCIIASGWKEIGRSSFLKHCIRKLDLIKHSYLPPLIDMGELDSIDDLILKIENLGFSDTNSIGNLSSMAKEEKIDLLSRLLVDIKKCREILFISDHLAIVSRNNTITDWFLKLLNNIKSIDSIVICILSSYKISYSTYRNLDHLFHIHIPELSYDDRKKLLGKYARFTHLELPKEEFKHFLDLQFGYPGQVYFTVDLINKEGIIKAKQQSYQIVNFSREKAFLLFQHYTTRHFDLLAVLSKFDFIDYNLLDVLVDGKSDYKQALSDFFNDSVCEHIGANKEYIKVSDIIRDYVLRHRIDVPHEFHERIKKHVDEFIDTIKEENFDLADYFFSLKEKLKDDINFQSKFLIPSHFIRVIKDLYDRGKRYNDVITLANKVLRGPQQIEKNIVDKIRYYLCLSLARTRNTKCLSEVQKLSEPEHSFIKGFYYRHMRRYADAISCFEKVLEINSRFLPAKNELVGALISLEEFDQALILATQVYQAEKTNPFYIQAYFNCLVHQDRADAIDAEIQELFKAMDNVALEKAKEMNASMHALYQAFYLKDKAASLDIINDTISQHPESTYPLINKFRICNFFDDILCMEETLTQLGKYINEKSQFYFFLISAQSQLIAKKTTISDAFVHIDSKLSSFPLSARNTLKEKIRKNKTIGLFLDEESV</sequence>
<dbReference type="AlphaFoldDB" id="E1JRC3"/>
<dbReference type="GO" id="GO:0007165">
    <property type="term" value="P:signal transduction"/>
    <property type="evidence" value="ECO:0007669"/>
    <property type="project" value="InterPro"/>
</dbReference>
<dbReference type="eggNOG" id="COG0457">
    <property type="taxonomic scope" value="Bacteria"/>
</dbReference>
<dbReference type="PROSITE" id="PS50104">
    <property type="entry name" value="TIR"/>
    <property type="match status" value="1"/>
</dbReference>
<dbReference type="OrthoDB" id="5429353at2"/>
<reference evidence="2 3" key="1">
    <citation type="submission" date="2010-08" db="EMBL/GenBank/DDBJ databases">
        <title>The draft genome of Desulfovibrio fructosovorans JJ.</title>
        <authorList>
            <consortium name="US DOE Joint Genome Institute (JGI-PGF)"/>
            <person name="Lucas S."/>
            <person name="Copeland A."/>
            <person name="Lapidus A."/>
            <person name="Cheng J.-F."/>
            <person name="Bruce D."/>
            <person name="Goodwin L."/>
            <person name="Pitluck S."/>
            <person name="Land M.L."/>
            <person name="Hauser L."/>
            <person name="Chang Y.-J."/>
            <person name="Jeffries C."/>
            <person name="Wall J.D."/>
            <person name="Stahl D.A."/>
            <person name="Arkin A.P."/>
            <person name="Dehal P."/>
            <person name="Stolyar S.M."/>
            <person name="Hazen T.C."/>
            <person name="Woyke T.J."/>
        </authorList>
    </citation>
    <scope>NUCLEOTIDE SEQUENCE [LARGE SCALE GENOMIC DNA]</scope>
    <source>
        <strain evidence="2 3">JJ</strain>
    </source>
</reference>
<keyword evidence="3" id="KW-1185">Reference proteome</keyword>
<dbReference type="EMBL" id="AECZ01000001">
    <property type="protein sequence ID" value="EFL53124.1"/>
    <property type="molecule type" value="Genomic_DNA"/>
</dbReference>
<dbReference type="InterPro" id="IPR000157">
    <property type="entry name" value="TIR_dom"/>
</dbReference>
<feature type="domain" description="TIR" evidence="1">
    <location>
        <begin position="1"/>
        <end position="144"/>
    </location>
</feature>
<dbReference type="Proteomes" id="UP000006250">
    <property type="component" value="Unassembled WGS sequence"/>
</dbReference>
<evidence type="ECO:0000313" key="3">
    <source>
        <dbReference type="Proteomes" id="UP000006250"/>
    </source>
</evidence>
<dbReference type="SUPFAM" id="SSF48452">
    <property type="entry name" value="TPR-like"/>
    <property type="match status" value="1"/>
</dbReference>
<organism evidence="2 3">
    <name type="scientific">Solidesulfovibrio fructosivorans JJ]</name>
    <dbReference type="NCBI Taxonomy" id="596151"/>
    <lineage>
        <taxon>Bacteria</taxon>
        <taxon>Pseudomonadati</taxon>
        <taxon>Thermodesulfobacteriota</taxon>
        <taxon>Desulfovibrionia</taxon>
        <taxon>Desulfovibrionales</taxon>
        <taxon>Desulfovibrionaceae</taxon>
        <taxon>Solidesulfovibrio</taxon>
    </lineage>
</organism>
<dbReference type="Gene3D" id="1.25.40.10">
    <property type="entry name" value="Tetratricopeptide repeat domain"/>
    <property type="match status" value="1"/>
</dbReference>
<dbReference type="Gene3D" id="3.40.50.10140">
    <property type="entry name" value="Toll/interleukin-1 receptor homology (TIR) domain"/>
    <property type="match status" value="1"/>
</dbReference>
<dbReference type="Pfam" id="PF13676">
    <property type="entry name" value="TIR_2"/>
    <property type="match status" value="1"/>
</dbReference>
<dbReference type="RefSeq" id="WP_005990200.1">
    <property type="nucleotide sequence ID" value="NZ_AECZ01000001.1"/>
</dbReference>
<dbReference type="InterPro" id="IPR035897">
    <property type="entry name" value="Toll_tir_struct_dom_sf"/>
</dbReference>
<comment type="caution">
    <text evidence="2">The sequence shown here is derived from an EMBL/GenBank/DDBJ whole genome shotgun (WGS) entry which is preliminary data.</text>
</comment>
<dbReference type="InterPro" id="IPR027417">
    <property type="entry name" value="P-loop_NTPase"/>
</dbReference>